<dbReference type="RefSeq" id="WP_270879899.1">
    <property type="nucleotide sequence ID" value="NZ_JAQFVF010000027.1"/>
</dbReference>
<comment type="caution">
    <text evidence="1">The sequence shown here is derived from an EMBL/GenBank/DDBJ whole genome shotgun (WGS) entry which is preliminary data.</text>
</comment>
<sequence length="107" mass="12336">MMLDKVMNALETALNNWNAMFSSGSMDSDQAEETANRFEASFYTFIDALREWVYSMDNPPQTLDAFMELDAVKEMADQLPAPLYLNFETEAELIVERISRADEDKYD</sequence>
<dbReference type="EMBL" id="JBHSMJ010000040">
    <property type="protein sequence ID" value="MFC5451898.1"/>
    <property type="molecule type" value="Genomic_DNA"/>
</dbReference>
<reference evidence="2" key="1">
    <citation type="journal article" date="2019" name="Int. J. Syst. Evol. Microbiol.">
        <title>The Global Catalogue of Microorganisms (GCM) 10K type strain sequencing project: providing services to taxonomists for standard genome sequencing and annotation.</title>
        <authorList>
            <consortium name="The Broad Institute Genomics Platform"/>
            <consortium name="The Broad Institute Genome Sequencing Center for Infectious Disease"/>
            <person name="Wu L."/>
            <person name="Ma J."/>
        </authorList>
    </citation>
    <scope>NUCLEOTIDE SEQUENCE [LARGE SCALE GENOMIC DNA]</scope>
    <source>
        <strain evidence="2">KACC 11904</strain>
    </source>
</reference>
<evidence type="ECO:0000313" key="1">
    <source>
        <dbReference type="EMBL" id="MFC5451898.1"/>
    </source>
</evidence>
<name>A0ABW0KGK1_9BACL</name>
<dbReference type="Proteomes" id="UP001596044">
    <property type="component" value="Unassembled WGS sequence"/>
</dbReference>
<protein>
    <submittedName>
        <fullName evidence="1">Uncharacterized protein</fullName>
    </submittedName>
</protein>
<proteinExistence type="predicted"/>
<accession>A0ABW0KGK1</accession>
<organism evidence="1 2">
    <name type="scientific">Paenibacillus aestuarii</name>
    <dbReference type="NCBI Taxonomy" id="516965"/>
    <lineage>
        <taxon>Bacteria</taxon>
        <taxon>Bacillati</taxon>
        <taxon>Bacillota</taxon>
        <taxon>Bacilli</taxon>
        <taxon>Bacillales</taxon>
        <taxon>Paenibacillaceae</taxon>
        <taxon>Paenibacillus</taxon>
    </lineage>
</organism>
<evidence type="ECO:0000313" key="2">
    <source>
        <dbReference type="Proteomes" id="UP001596044"/>
    </source>
</evidence>
<gene>
    <name evidence="1" type="ORF">ACFPOG_27215</name>
</gene>
<keyword evidence="2" id="KW-1185">Reference proteome</keyword>